<dbReference type="PANTHER" id="PTHR47169:SF2">
    <property type="entry name" value="OS01G0541250 PROTEIN"/>
    <property type="match status" value="1"/>
</dbReference>
<dbReference type="GeneID" id="20808820"/>
<name>W4GIQ0_APHAT</name>
<evidence type="ECO:0000313" key="1">
    <source>
        <dbReference type="EMBL" id="ETV79560.1"/>
    </source>
</evidence>
<reference evidence="1" key="1">
    <citation type="submission" date="2013-12" db="EMBL/GenBank/DDBJ databases">
        <title>The Genome Sequence of Aphanomyces astaci APO3.</title>
        <authorList>
            <consortium name="The Broad Institute Genomics Platform"/>
            <person name="Russ C."/>
            <person name="Tyler B."/>
            <person name="van West P."/>
            <person name="Dieguez-Uribeondo J."/>
            <person name="Young S.K."/>
            <person name="Zeng Q."/>
            <person name="Gargeya S."/>
            <person name="Fitzgerald M."/>
            <person name="Abouelleil A."/>
            <person name="Alvarado L."/>
            <person name="Chapman S.B."/>
            <person name="Gainer-Dewar J."/>
            <person name="Goldberg J."/>
            <person name="Griggs A."/>
            <person name="Gujja S."/>
            <person name="Hansen M."/>
            <person name="Howarth C."/>
            <person name="Imamovic A."/>
            <person name="Ireland A."/>
            <person name="Larimer J."/>
            <person name="McCowan C."/>
            <person name="Murphy C."/>
            <person name="Pearson M."/>
            <person name="Poon T.W."/>
            <person name="Priest M."/>
            <person name="Roberts A."/>
            <person name="Saif S."/>
            <person name="Shea T."/>
            <person name="Sykes S."/>
            <person name="Wortman J."/>
            <person name="Nusbaum C."/>
            <person name="Birren B."/>
        </authorList>
    </citation>
    <scope>NUCLEOTIDE SEQUENCE [LARGE SCALE GENOMIC DNA]</scope>
    <source>
        <strain evidence="1">APO3</strain>
    </source>
</reference>
<dbReference type="PANTHER" id="PTHR47169">
    <property type="entry name" value="OS01G0541250 PROTEIN"/>
    <property type="match status" value="1"/>
</dbReference>
<dbReference type="AlphaFoldDB" id="W4GIQ0"/>
<dbReference type="RefSeq" id="XP_009830496.1">
    <property type="nucleotide sequence ID" value="XM_009832194.1"/>
</dbReference>
<dbReference type="OrthoDB" id="74246at2759"/>
<proteinExistence type="predicted"/>
<accession>W4GIQ0</accession>
<organism evidence="1">
    <name type="scientific">Aphanomyces astaci</name>
    <name type="common">Crayfish plague agent</name>
    <dbReference type="NCBI Taxonomy" id="112090"/>
    <lineage>
        <taxon>Eukaryota</taxon>
        <taxon>Sar</taxon>
        <taxon>Stramenopiles</taxon>
        <taxon>Oomycota</taxon>
        <taxon>Saprolegniomycetes</taxon>
        <taxon>Saprolegniales</taxon>
        <taxon>Verrucalvaceae</taxon>
        <taxon>Aphanomyces</taxon>
    </lineage>
</organism>
<dbReference type="VEuPathDB" id="FungiDB:H257_06824"/>
<protein>
    <submittedName>
        <fullName evidence="1">Uncharacterized protein</fullName>
    </submittedName>
</protein>
<sequence>MGSEACSSTVQVPFTAVTRVWKQERSRNAATADLPTLRKQKGTSSYIKPLLADDNKQARLGFAMSFLRPSSRGGHAFTNMHDVDEAMTQRAAKSKIYITMVIFLASVGRPHYDHTKKMLLDGKIGIWPFVEDLPAHRSSKSRPKGTLLQVSQNVNGDVYEAMVTGKDTSAYDHGYDTI</sequence>
<gene>
    <name evidence="1" type="ORF">H257_06824</name>
</gene>
<dbReference type="EMBL" id="KI913127">
    <property type="protein sequence ID" value="ETV79560.1"/>
    <property type="molecule type" value="Genomic_DNA"/>
</dbReference>